<evidence type="ECO:0000313" key="15">
    <source>
        <dbReference type="Proteomes" id="UP001140453"/>
    </source>
</evidence>
<dbReference type="InterPro" id="IPR036390">
    <property type="entry name" value="WH_DNA-bd_sf"/>
</dbReference>
<dbReference type="InterPro" id="IPR004179">
    <property type="entry name" value="Sec63-dom"/>
</dbReference>
<evidence type="ECO:0000256" key="5">
    <source>
        <dbReference type="ARBA" id="ARBA00022840"/>
    </source>
</evidence>
<keyword evidence="7" id="KW-0469">Meiosis</keyword>
<dbReference type="PANTHER" id="PTHR47835:SF3">
    <property type="entry name" value="HELICASE FOR MEIOSIS 1"/>
    <property type="match status" value="1"/>
</dbReference>
<dbReference type="FunFam" id="1.10.3380.10:FF:000012">
    <property type="entry name" value="DEAD/DEAH box DNA helicase"/>
    <property type="match status" value="1"/>
</dbReference>
<dbReference type="InterPro" id="IPR027417">
    <property type="entry name" value="P-loop_NTPase"/>
</dbReference>
<name>A0A9W8YY20_9PEZI</name>
<feature type="region of interest" description="Disordered" evidence="11">
    <location>
        <begin position="748"/>
        <end position="782"/>
    </location>
</feature>
<comment type="catalytic activity">
    <reaction evidence="10">
        <text>ATP + H2O = ADP + phosphate + H(+)</text>
        <dbReference type="Rhea" id="RHEA:13065"/>
        <dbReference type="ChEBI" id="CHEBI:15377"/>
        <dbReference type="ChEBI" id="CHEBI:15378"/>
        <dbReference type="ChEBI" id="CHEBI:30616"/>
        <dbReference type="ChEBI" id="CHEBI:43474"/>
        <dbReference type="ChEBI" id="CHEBI:456216"/>
        <dbReference type="EC" id="5.6.2.4"/>
    </reaction>
</comment>
<evidence type="ECO:0000256" key="2">
    <source>
        <dbReference type="ARBA" id="ARBA00022741"/>
    </source>
</evidence>
<dbReference type="InterPro" id="IPR052247">
    <property type="entry name" value="Meiotic_Crossover_Helicase"/>
</dbReference>
<dbReference type="SMART" id="SM00487">
    <property type="entry name" value="DEXDc"/>
    <property type="match status" value="1"/>
</dbReference>
<dbReference type="FunFam" id="1.10.10.10:FF:000012">
    <property type="entry name" value="U5 small nuclear ribonucleoprotein helicase"/>
    <property type="match status" value="1"/>
</dbReference>
<keyword evidence="2" id="KW-0547">Nucleotide-binding</keyword>
<dbReference type="Proteomes" id="UP001140453">
    <property type="component" value="Unassembled WGS sequence"/>
</dbReference>
<feature type="compositionally biased region" description="Polar residues" evidence="11">
    <location>
        <begin position="1851"/>
        <end position="1863"/>
    </location>
</feature>
<keyword evidence="15" id="KW-1185">Reference proteome</keyword>
<feature type="region of interest" description="Disordered" evidence="11">
    <location>
        <begin position="534"/>
        <end position="560"/>
    </location>
</feature>
<dbReference type="Gene3D" id="1.10.3380.10">
    <property type="entry name" value="Sec63 N-terminal domain-like domain"/>
    <property type="match status" value="1"/>
</dbReference>
<evidence type="ECO:0000259" key="13">
    <source>
        <dbReference type="PROSITE" id="PS51194"/>
    </source>
</evidence>
<dbReference type="GO" id="GO:0043138">
    <property type="term" value="F:3'-5' DNA helicase activity"/>
    <property type="evidence" value="ECO:0007669"/>
    <property type="project" value="UniProtKB-EC"/>
</dbReference>
<evidence type="ECO:0000256" key="10">
    <source>
        <dbReference type="ARBA" id="ARBA00048988"/>
    </source>
</evidence>
<dbReference type="InterPro" id="IPR036388">
    <property type="entry name" value="WH-like_DNA-bd_sf"/>
</dbReference>
<dbReference type="SUPFAM" id="SSF158702">
    <property type="entry name" value="Sec63 N-terminal domain-like"/>
    <property type="match status" value="1"/>
</dbReference>
<comment type="caution">
    <text evidence="14">The sequence shown here is derived from an EMBL/GenBank/DDBJ whole genome shotgun (WGS) entry which is preliminary data.</text>
</comment>
<comment type="catalytic activity">
    <reaction evidence="8">
        <text>Couples ATP hydrolysis with the unwinding of duplex DNA by translocating in the 3'-5' direction.</text>
        <dbReference type="EC" id="5.6.2.4"/>
    </reaction>
</comment>
<dbReference type="PROSITE" id="PS51194">
    <property type="entry name" value="HELICASE_CTER"/>
    <property type="match status" value="1"/>
</dbReference>
<evidence type="ECO:0000256" key="4">
    <source>
        <dbReference type="ARBA" id="ARBA00022806"/>
    </source>
</evidence>
<keyword evidence="3 14" id="KW-0378">Hydrolase</keyword>
<evidence type="ECO:0000256" key="1">
    <source>
        <dbReference type="ARBA" id="ARBA00010140"/>
    </source>
</evidence>
<feature type="compositionally biased region" description="Polar residues" evidence="11">
    <location>
        <begin position="1878"/>
        <end position="1887"/>
    </location>
</feature>
<dbReference type="Pfam" id="PF00271">
    <property type="entry name" value="Helicase_C"/>
    <property type="match status" value="1"/>
</dbReference>
<dbReference type="Pfam" id="PF00270">
    <property type="entry name" value="DEAD"/>
    <property type="match status" value="1"/>
</dbReference>
<dbReference type="EMBL" id="JAPEVB010000002">
    <property type="protein sequence ID" value="KAJ4393931.1"/>
    <property type="molecule type" value="Genomic_DNA"/>
</dbReference>
<dbReference type="Pfam" id="PF14520">
    <property type="entry name" value="HHH_5"/>
    <property type="match status" value="1"/>
</dbReference>
<dbReference type="Gene3D" id="1.10.10.10">
    <property type="entry name" value="Winged helix-like DNA-binding domain superfamily/Winged helix DNA-binding domain"/>
    <property type="match status" value="1"/>
</dbReference>
<evidence type="ECO:0000259" key="12">
    <source>
        <dbReference type="PROSITE" id="PS51192"/>
    </source>
</evidence>
<reference evidence="14" key="1">
    <citation type="submission" date="2022-10" db="EMBL/GenBank/DDBJ databases">
        <title>Tapping the CABI collections for fungal endophytes: first genome assemblies for Collariella, Neodidymelliopsis, Ascochyta clinopodiicola, Didymella pomorum, Didymosphaeria variabile, Neocosmospora piperis and Neocucurbitaria cava.</title>
        <authorList>
            <person name="Hill R."/>
        </authorList>
    </citation>
    <scope>NUCLEOTIDE SEQUENCE</scope>
    <source>
        <strain evidence="14">IMI 355082</strain>
    </source>
</reference>
<keyword evidence="6" id="KW-0413">Isomerase</keyword>
<keyword evidence="4 14" id="KW-0347">Helicase</keyword>
<evidence type="ECO:0000256" key="6">
    <source>
        <dbReference type="ARBA" id="ARBA00023235"/>
    </source>
</evidence>
<dbReference type="Pfam" id="PF02889">
    <property type="entry name" value="Sec63"/>
    <property type="match status" value="1"/>
</dbReference>
<evidence type="ECO:0000313" key="14">
    <source>
        <dbReference type="EMBL" id="KAJ4393931.1"/>
    </source>
</evidence>
<proteinExistence type="inferred from homology"/>
<keyword evidence="5" id="KW-0067">ATP-binding</keyword>
<dbReference type="Gene3D" id="3.40.50.300">
    <property type="entry name" value="P-loop containing nucleotide triphosphate hydrolases"/>
    <property type="match status" value="2"/>
</dbReference>
<dbReference type="InterPro" id="IPR057842">
    <property type="entry name" value="WH_MER3"/>
</dbReference>
<feature type="domain" description="Helicase C-terminal" evidence="13">
    <location>
        <begin position="1043"/>
        <end position="1252"/>
    </location>
</feature>
<dbReference type="PANTHER" id="PTHR47835">
    <property type="entry name" value="HFM1, ATP DEPENDENT DNA HELICASE HOMOLOG"/>
    <property type="match status" value="1"/>
</dbReference>
<dbReference type="SUPFAM" id="SSF52540">
    <property type="entry name" value="P-loop containing nucleoside triphosphate hydrolases"/>
    <property type="match status" value="1"/>
</dbReference>
<dbReference type="GO" id="GO:0003676">
    <property type="term" value="F:nucleic acid binding"/>
    <property type="evidence" value="ECO:0007669"/>
    <property type="project" value="InterPro"/>
</dbReference>
<feature type="region of interest" description="Disordered" evidence="11">
    <location>
        <begin position="1755"/>
        <end position="1788"/>
    </location>
</feature>
<dbReference type="SMART" id="SM00490">
    <property type="entry name" value="HELICc"/>
    <property type="match status" value="1"/>
</dbReference>
<evidence type="ECO:0000256" key="8">
    <source>
        <dbReference type="ARBA" id="ARBA00034617"/>
    </source>
</evidence>
<dbReference type="InterPro" id="IPR011545">
    <property type="entry name" value="DEAD/DEAH_box_helicase_dom"/>
</dbReference>
<dbReference type="InterPro" id="IPR014001">
    <property type="entry name" value="Helicase_ATP-bd"/>
</dbReference>
<evidence type="ECO:0000256" key="9">
    <source>
        <dbReference type="ARBA" id="ARBA00034808"/>
    </source>
</evidence>
<evidence type="ECO:0000256" key="7">
    <source>
        <dbReference type="ARBA" id="ARBA00023254"/>
    </source>
</evidence>
<feature type="compositionally biased region" description="Basic and acidic residues" evidence="11">
    <location>
        <begin position="1840"/>
        <end position="1850"/>
    </location>
</feature>
<dbReference type="PROSITE" id="PS51192">
    <property type="entry name" value="HELICASE_ATP_BIND_1"/>
    <property type="match status" value="1"/>
</dbReference>
<dbReference type="InterPro" id="IPR001650">
    <property type="entry name" value="Helicase_C-like"/>
</dbReference>
<feature type="region of interest" description="Disordered" evidence="11">
    <location>
        <begin position="1"/>
        <end position="40"/>
    </location>
</feature>
<feature type="domain" description="Helicase ATP-binding" evidence="12">
    <location>
        <begin position="833"/>
        <end position="1007"/>
    </location>
</feature>
<dbReference type="SMART" id="SM00973">
    <property type="entry name" value="Sec63"/>
    <property type="match status" value="1"/>
</dbReference>
<dbReference type="GO" id="GO:0005524">
    <property type="term" value="F:ATP binding"/>
    <property type="evidence" value="ECO:0007669"/>
    <property type="project" value="UniProtKB-KW"/>
</dbReference>
<protein>
    <recommendedName>
        <fullName evidence="9">DNA 3'-5' helicase</fullName>
        <ecNumber evidence="9">5.6.2.4</ecNumber>
    </recommendedName>
</protein>
<dbReference type="CDD" id="cd18795">
    <property type="entry name" value="SF2_C_Ski2"/>
    <property type="match status" value="1"/>
</dbReference>
<organism evidence="14 15">
    <name type="scientific">Gnomoniopsis smithogilvyi</name>
    <dbReference type="NCBI Taxonomy" id="1191159"/>
    <lineage>
        <taxon>Eukaryota</taxon>
        <taxon>Fungi</taxon>
        <taxon>Dikarya</taxon>
        <taxon>Ascomycota</taxon>
        <taxon>Pezizomycotina</taxon>
        <taxon>Sordariomycetes</taxon>
        <taxon>Sordariomycetidae</taxon>
        <taxon>Diaporthales</taxon>
        <taxon>Gnomoniaceae</taxon>
        <taxon>Gnomoniopsis</taxon>
    </lineage>
</organism>
<gene>
    <name evidence="14" type="primary">HFM1</name>
    <name evidence="14" type="ORF">N0V93_003148</name>
</gene>
<dbReference type="EC" id="5.6.2.4" evidence="9"/>
<dbReference type="SUPFAM" id="SSF46785">
    <property type="entry name" value="Winged helix' DNA-binding domain"/>
    <property type="match status" value="1"/>
</dbReference>
<comment type="similarity">
    <text evidence="1">Belongs to the helicase family. SKI2 subfamily.</text>
</comment>
<dbReference type="Pfam" id="PF23445">
    <property type="entry name" value="WHD_SNRNP200"/>
    <property type="match status" value="1"/>
</dbReference>
<feature type="compositionally biased region" description="Polar residues" evidence="11">
    <location>
        <begin position="752"/>
        <end position="772"/>
    </location>
</feature>
<evidence type="ECO:0000256" key="3">
    <source>
        <dbReference type="ARBA" id="ARBA00022801"/>
    </source>
</evidence>
<sequence length="2087" mass="229650">MADHPTPQADQPPPEASQPAPEAPAKKVYKRKRKPENPAWAAFQTIRPEARKLMDTAARDIGGVCTAVSHTTRPDAQGRSLETPYVVKHMFDEDQEEGYLIGHSLSGATRSDMFGRMMTKGYRTYTADEVPRFFMTDGGEPDKKGPKWKPLTLDVLLGRRDSSGSPVQNSPGKDEVKLANGSANNHSIFNGGPSINPMQIHNSATSSAINHINNQAMNGLSTNGIGENSLACQDPSLNGYFINNPVPHGPNLNGVINNSQVPHGLSLNGFMNNGQVPHVPSLNGYMNNGQVPQGPSLNGFMNSGQVPHVPSLNGFMDNGQVPPDPSLNGFMNSGQVPHVPSLNGFMDNGQVPPDPSLNGLMSNCQVPIDPNMNGFMDNGQVPPDPSLNGLMSNCQVPIDPNMNGFIHNGQVPHGTILNSHATNNAVAHGPIHKSHIFNSPVSHGPGGNGHTNNSLIYNYPNINGYYANNMDPGIYDSLCGSSMNGHVGNISVPQGSNTNGHTAIQPIPHDTHLKGPAVRRKQGSLAPNMLGQARNGFNTKNHMKKPISHGRDNNGRTNNRKPMSFGMNTNGQAANARKANGHMCSTVLDKSSDTKVQVMGGIQTNGNISSSPVISNTSKEGDASQPDLFKPFEMEQDNIESKITDVLADFCYSGNDDFEFSELFSTFPSDDLPSGLEEGYNANSSPLYHDPMVSADGADDKRKERLELPLNAVQMAVEKNFPLQTHALRHGHRTHECLDSSSVPVSAHWSPAASSSRRQEVRMQSSNATSENVPVPRDAPSPTCNVLPNLTVSRAPLRAHGIELLNPNECIPDRFHSVFPYDLFNAVQSKCFKSVYTTDENLIVSAPTGSGKTVLFELAICKLANQRDNENAKIVYIAPTKALCREKAEQWRKKFSMISMPVSELTGDTSRAEMRAVRMAKIIITTPEKWDSITRSWVDHRKLLDMVELFLIDEVHILKEFRGATLEAIVSRMKTYGSKVRFVALSATIPNSADIASWLGRDCENSSMSARREVFGEEFRPVKLQKFVHGFDAKLTGHAFDTYLNSRLWKYIEMHTQKKPMLVFCITRKSCRSAAEELAKQWRQRQPSARLWPQPSKRISVIDASLQELVSYGVAFHHAGLEPDDRKAILQGFEQGHLSVICCTSTLAIGVNLPCHTVVLKGTVSYQDGGQLCEYSDLEVMQMLGRAGRPQYEDSAVAIILTRSCNKTRYDDLGSGGQILESTLHKNLIEHLNSEITLGTFQDLSGASRWLKGTFLSVRLQRNPRYYDTLTSDKGTPSQRNLINFDDQLEQICETAISNLRDVGLIKGDAMFQHTDYGRAMSKYMVSFETMKMILEIQRGAKVSDILNALCEAHEFNEIRWQPNERELFRVINRDPFIMHPIETTVSTVAHKISLLIQMELGRVELPTINGFERQRLRAETGRVLDLMNRLIRTVIECKGSDSDGPACWAALELARSMAAKAWEDKPMQLLQVPQLGPALMRKLVSHNIRTVSQLASSDPSDIERIASRNPPFGRKMADSIVCFPRLTIDTIVKDTKVGPDGNPVVHVDGKLGFKNARGKWRGKMPIVTFLAVTTEGISSHFFRESLSAFDQNDSSHQIHFTWNPQNFQDTLICRFACEEIVGTAVSTKLYHNLPASAFLPRTTQYQPPPANVHRTVPLRASPVCRPIEDEIDDADMLVILENVVRKVESSQRDKVEVDAGEDDFVAMLNDNSNTKLPSKLPPAPKGVQKREQDFLMKLDKQKLGKAVASSYAGQQKPCVTAKKQQPPLRRSSGQGVAPQAHDGGVVKEDPVRLANGRYKCGHPCSQFGGGTTVRGVKCGHDCCRNGSKYPPKRYNSSGKRKEQCGDEAKSSAQSVQDFTSSKPPLKRARNEEAFQSKAGNSSSPLPQKNVLSDLSLCDVDDEGMIDLISDPETASNVARCARAPNTSNPGSSLARASSKVIPKSFDNLLDELPDDDLITIDAAMELTHPDERSTTCARHPRMVYESILELSSSLPESKEEDISKERGRCDDQCRLDSTKPRLARSETQVTIDATSSQSASVSVPQDAKPVRNESMAVGLKEASEPQWVNDFDPALISEFRGLVDFI</sequence>
<dbReference type="GO" id="GO:0051321">
    <property type="term" value="P:meiotic cell cycle"/>
    <property type="evidence" value="ECO:0007669"/>
    <property type="project" value="UniProtKB-KW"/>
</dbReference>
<accession>A0A9W8YY20</accession>
<feature type="region of interest" description="Disordered" evidence="11">
    <location>
        <begin position="602"/>
        <end position="623"/>
    </location>
</feature>
<feature type="region of interest" description="Disordered" evidence="11">
    <location>
        <begin position="1830"/>
        <end position="1888"/>
    </location>
</feature>
<dbReference type="OrthoDB" id="5575at2759"/>
<evidence type="ECO:0000256" key="11">
    <source>
        <dbReference type="SAM" id="MobiDB-lite"/>
    </source>
</evidence>
<dbReference type="GO" id="GO:0016787">
    <property type="term" value="F:hydrolase activity"/>
    <property type="evidence" value="ECO:0007669"/>
    <property type="project" value="UniProtKB-KW"/>
</dbReference>
<feature type="compositionally biased region" description="Polar residues" evidence="11">
    <location>
        <begin position="602"/>
        <end position="618"/>
    </location>
</feature>